<dbReference type="Pfam" id="PF03772">
    <property type="entry name" value="Competence"/>
    <property type="match status" value="1"/>
</dbReference>
<dbReference type="PANTHER" id="PTHR30619:SF1">
    <property type="entry name" value="RECOMBINATION PROTEIN 2"/>
    <property type="match status" value="1"/>
</dbReference>
<feature type="transmembrane region" description="Helical" evidence="6">
    <location>
        <begin position="457"/>
        <end position="478"/>
    </location>
</feature>
<feature type="transmembrane region" description="Helical" evidence="6">
    <location>
        <begin position="364"/>
        <end position="381"/>
    </location>
</feature>
<evidence type="ECO:0000313" key="8">
    <source>
        <dbReference type="EMBL" id="MFC7405957.1"/>
    </source>
</evidence>
<dbReference type="InterPro" id="IPR036866">
    <property type="entry name" value="RibonucZ/Hydroxyglut_hydro"/>
</dbReference>
<feature type="transmembrane region" description="Helical" evidence="6">
    <location>
        <begin position="83"/>
        <end position="102"/>
    </location>
</feature>
<organism evidence="8 9">
    <name type="scientific">Georgenia alba</name>
    <dbReference type="NCBI Taxonomy" id="2233858"/>
    <lineage>
        <taxon>Bacteria</taxon>
        <taxon>Bacillati</taxon>
        <taxon>Actinomycetota</taxon>
        <taxon>Actinomycetes</taxon>
        <taxon>Micrococcales</taxon>
        <taxon>Bogoriellaceae</taxon>
        <taxon>Georgenia</taxon>
    </lineage>
</organism>
<dbReference type="InterPro" id="IPR004477">
    <property type="entry name" value="ComEC_N"/>
</dbReference>
<dbReference type="Gene3D" id="3.60.15.10">
    <property type="entry name" value="Ribonuclease Z/Hydroxyacylglutathione hydrolase-like"/>
    <property type="match status" value="1"/>
</dbReference>
<gene>
    <name evidence="8" type="ORF">ACFQQL_12605</name>
</gene>
<evidence type="ECO:0000256" key="1">
    <source>
        <dbReference type="ARBA" id="ARBA00004651"/>
    </source>
</evidence>
<comment type="subcellular location">
    <subcellularLocation>
        <location evidence="1">Cell membrane</location>
        <topology evidence="1">Multi-pass membrane protein</topology>
    </subcellularLocation>
</comment>
<feature type="transmembrane region" description="Helical" evidence="6">
    <location>
        <begin position="20"/>
        <end position="38"/>
    </location>
</feature>
<dbReference type="RefSeq" id="WP_382394870.1">
    <property type="nucleotide sequence ID" value="NZ_JBHTCQ010000002.1"/>
</dbReference>
<feature type="transmembrane region" description="Helical" evidence="6">
    <location>
        <begin position="484"/>
        <end position="507"/>
    </location>
</feature>
<feature type="transmembrane region" description="Helical" evidence="6">
    <location>
        <begin position="267"/>
        <end position="289"/>
    </location>
</feature>
<dbReference type="SUPFAM" id="SSF56281">
    <property type="entry name" value="Metallo-hydrolase/oxidoreductase"/>
    <property type="match status" value="1"/>
</dbReference>
<feature type="domain" description="Metallo-beta-lactamase" evidence="7">
    <location>
        <begin position="559"/>
        <end position="735"/>
    </location>
</feature>
<dbReference type="Pfam" id="PF00753">
    <property type="entry name" value="Lactamase_B"/>
    <property type="match status" value="1"/>
</dbReference>
<evidence type="ECO:0000256" key="5">
    <source>
        <dbReference type="ARBA" id="ARBA00023136"/>
    </source>
</evidence>
<evidence type="ECO:0000256" key="4">
    <source>
        <dbReference type="ARBA" id="ARBA00022989"/>
    </source>
</evidence>
<keyword evidence="4 6" id="KW-1133">Transmembrane helix</keyword>
<dbReference type="PANTHER" id="PTHR30619">
    <property type="entry name" value="DNA INTERNALIZATION/COMPETENCE PROTEIN COMEC/REC2"/>
    <property type="match status" value="1"/>
</dbReference>
<keyword evidence="5 6" id="KW-0472">Membrane</keyword>
<keyword evidence="9" id="KW-1185">Reference proteome</keyword>
<feature type="transmembrane region" description="Helical" evidence="6">
    <location>
        <begin position="296"/>
        <end position="312"/>
    </location>
</feature>
<dbReference type="Proteomes" id="UP001596455">
    <property type="component" value="Unassembled WGS sequence"/>
</dbReference>
<proteinExistence type="predicted"/>
<dbReference type="EMBL" id="JBHTCQ010000002">
    <property type="protein sequence ID" value="MFC7405957.1"/>
    <property type="molecule type" value="Genomic_DNA"/>
</dbReference>
<evidence type="ECO:0000313" key="9">
    <source>
        <dbReference type="Proteomes" id="UP001596455"/>
    </source>
</evidence>
<feature type="transmembrane region" description="Helical" evidence="6">
    <location>
        <begin position="341"/>
        <end position="358"/>
    </location>
</feature>
<accession>A0ABW2QB46</accession>
<dbReference type="SMART" id="SM00849">
    <property type="entry name" value="Lactamase_B"/>
    <property type="match status" value="1"/>
</dbReference>
<comment type="caution">
    <text evidence="8">The sequence shown here is derived from an EMBL/GenBank/DDBJ whole genome shotgun (WGS) entry which is preliminary data.</text>
</comment>
<keyword evidence="3 6" id="KW-0812">Transmembrane</keyword>
<dbReference type="InterPro" id="IPR052159">
    <property type="entry name" value="Competence_DNA_uptake"/>
</dbReference>
<feature type="transmembrane region" description="Helical" evidence="6">
    <location>
        <begin position="44"/>
        <end position="62"/>
    </location>
</feature>
<keyword evidence="2" id="KW-1003">Cell membrane</keyword>
<dbReference type="InterPro" id="IPR001279">
    <property type="entry name" value="Metallo-B-lactamas"/>
</dbReference>
<feature type="transmembrane region" description="Helical" evidence="6">
    <location>
        <begin position="393"/>
        <end position="412"/>
    </location>
</feature>
<evidence type="ECO:0000256" key="6">
    <source>
        <dbReference type="SAM" id="Phobius"/>
    </source>
</evidence>
<sequence>MRRPAVSDAGPPPVPVDARLVPAALLAWVAAFGAVAAAPATSLAAAGVGVTLALAALGMLVAERRRPFRARHRAVSRTPPAGALLLSALVVTAVLLSAAAQVHGRATGLLAELSELGASAVVTGRVAAEPRAVAAREWETAGRYRVVLTVSEAAGRGRTGTVRAPVVVLGPAAWGEVVLGDQVRVRGAPVATEPGDDAAALVFTEDAPERLDDPPWHLRPVVTLRAALRGVTAGLPPQGRGLVPGIAIGDDRELPASLAEDMRATSLTHLTAVSGAHVAILLGAVLAVCVWLPRRARVAAGVVALVGFVALVRPEPSVVRSAAMGAVVLAGLLLGRPARALPALCSAVVVLLLVDPWLARSFGFALSALATAGLVLLARPWGRWLSHVVPRWVATGVSVPAAAQAACAPVVLLLEPAVALYAVPANLMAAPAVPPATVLGVGATMVAPWWPAAAEAMAWAAAGCTWWIALSAQTFAALPGAQLAWPGSVGGAVVLAAATVTLVLVLARAGPPRAGPWVPACGLTLLVLLAPGPREAVTGILPGAGPPESWVAVQCDVGQGGAFLLRSGPESAVMVDVGEPGSGATQCLRDAGVRRLDLLVLTHPHADHVGALPEVLEEVAVTRALVGPGVEPAATVHAVETQLARAGIPTEAATADGAAATGRAGDVAWQVLWPTSVAARTLSADAVNDASLVVRLAAPHVEAVALGDVELDGQAGVVRALVREPVRPDVVVMAHHGSPRQVPALADALAPRLTVVSVGADNDYGHPDADAVTMYARHGTVLRTDLCGPITLVGRAGELATVSGCGP</sequence>
<evidence type="ECO:0000256" key="2">
    <source>
        <dbReference type="ARBA" id="ARBA00022475"/>
    </source>
</evidence>
<name>A0ABW2QB46_9MICO</name>
<evidence type="ECO:0000256" key="3">
    <source>
        <dbReference type="ARBA" id="ARBA00022692"/>
    </source>
</evidence>
<reference evidence="9" key="1">
    <citation type="journal article" date="2019" name="Int. J. Syst. Evol. Microbiol.">
        <title>The Global Catalogue of Microorganisms (GCM) 10K type strain sequencing project: providing services to taxonomists for standard genome sequencing and annotation.</title>
        <authorList>
            <consortium name="The Broad Institute Genomics Platform"/>
            <consortium name="The Broad Institute Genome Sequencing Center for Infectious Disease"/>
            <person name="Wu L."/>
            <person name="Ma J."/>
        </authorList>
    </citation>
    <scope>NUCLEOTIDE SEQUENCE [LARGE SCALE GENOMIC DNA]</scope>
    <source>
        <strain evidence="9">JCM 1490</strain>
    </source>
</reference>
<protein>
    <submittedName>
        <fullName evidence="8">ComEC/Rec2 family competence protein</fullName>
    </submittedName>
</protein>
<dbReference type="NCBIfam" id="TIGR00360">
    <property type="entry name" value="ComEC_N-term"/>
    <property type="match status" value="1"/>
</dbReference>
<evidence type="ECO:0000259" key="7">
    <source>
        <dbReference type="SMART" id="SM00849"/>
    </source>
</evidence>